<gene>
    <name evidence="2" type="ORF">BleG1_3957</name>
</gene>
<name>A0A060M8W0_9BACI</name>
<dbReference type="InterPro" id="IPR001669">
    <property type="entry name" value="Arg_repress"/>
</dbReference>
<dbReference type="InterPro" id="IPR036388">
    <property type="entry name" value="WH-like_DNA-bd_sf"/>
</dbReference>
<dbReference type="EMBL" id="CP003923">
    <property type="protein sequence ID" value="AIC96504.1"/>
    <property type="molecule type" value="Genomic_DNA"/>
</dbReference>
<keyword evidence="3" id="KW-1185">Reference proteome</keyword>
<dbReference type="AlphaFoldDB" id="A0A060M8W0"/>
<dbReference type="GO" id="GO:0003700">
    <property type="term" value="F:DNA-binding transcription factor activity"/>
    <property type="evidence" value="ECO:0007669"/>
    <property type="project" value="InterPro"/>
</dbReference>
<dbReference type="InterPro" id="IPR036390">
    <property type="entry name" value="WH_DNA-bd_sf"/>
</dbReference>
<dbReference type="RefSeq" id="WP_038484654.1">
    <property type="nucleotide sequence ID" value="NZ_CP003923.1"/>
</dbReference>
<evidence type="ECO:0000259" key="1">
    <source>
        <dbReference type="Pfam" id="PF02863"/>
    </source>
</evidence>
<dbReference type="HOGENOM" id="CLU_1657316_0_0_9"/>
<dbReference type="PANTHER" id="PTHR34471:SF1">
    <property type="entry name" value="ARGININE REPRESSOR"/>
    <property type="match status" value="1"/>
</dbReference>
<evidence type="ECO:0000313" key="2">
    <source>
        <dbReference type="EMBL" id="AIC96504.1"/>
    </source>
</evidence>
<organism evidence="2 3">
    <name type="scientific">Shouchella lehensis G1</name>
    <dbReference type="NCBI Taxonomy" id="1246626"/>
    <lineage>
        <taxon>Bacteria</taxon>
        <taxon>Bacillati</taxon>
        <taxon>Bacillota</taxon>
        <taxon>Bacilli</taxon>
        <taxon>Bacillales</taxon>
        <taxon>Bacillaceae</taxon>
        <taxon>Shouchella</taxon>
    </lineage>
</organism>
<sequence>MEANIRNRNKKVKETAKKRRDALIDILNEEQLETFEEFIIPLRKRDLIASVSTIRRDLKAINASKQEGSYYKLDESAKKNQYIEKLNDISNEFLIATDVKIFFIKTEEGYAQQVAYYLENIYSDKILKTVVDLDTILLFVDNEEVDEGFNKFVYGEEEQ</sequence>
<accession>A0A060M8W0</accession>
<dbReference type="KEGG" id="ble:BleG1_3957"/>
<dbReference type="Gene3D" id="1.10.10.10">
    <property type="entry name" value="Winged helix-like DNA-binding domain superfamily/Winged helix DNA-binding domain"/>
    <property type="match status" value="1"/>
</dbReference>
<evidence type="ECO:0000313" key="3">
    <source>
        <dbReference type="Proteomes" id="UP000027142"/>
    </source>
</evidence>
<dbReference type="GO" id="GO:0034618">
    <property type="term" value="F:arginine binding"/>
    <property type="evidence" value="ECO:0007669"/>
    <property type="project" value="InterPro"/>
</dbReference>
<proteinExistence type="predicted"/>
<dbReference type="STRING" id="1246626.BleG1_3957"/>
<dbReference type="SUPFAM" id="SSF46785">
    <property type="entry name" value="Winged helix' DNA-binding domain"/>
    <property type="match status" value="1"/>
</dbReference>
<dbReference type="InterPro" id="IPR020899">
    <property type="entry name" value="Arg_repress_C"/>
</dbReference>
<dbReference type="PANTHER" id="PTHR34471">
    <property type="entry name" value="ARGININE REPRESSOR"/>
    <property type="match status" value="1"/>
</dbReference>
<dbReference type="Gene3D" id="3.30.1360.40">
    <property type="match status" value="1"/>
</dbReference>
<dbReference type="Proteomes" id="UP000027142">
    <property type="component" value="Chromosome"/>
</dbReference>
<dbReference type="GO" id="GO:0051259">
    <property type="term" value="P:protein complex oligomerization"/>
    <property type="evidence" value="ECO:0007669"/>
    <property type="project" value="InterPro"/>
</dbReference>
<dbReference type="InterPro" id="IPR036251">
    <property type="entry name" value="Arg_repress_C_sf"/>
</dbReference>
<reference evidence="2 3" key="1">
    <citation type="journal article" date="2014" name="Gene">
        <title>A comparative genomic analysis of the alkalitolerant soil bacterium Bacillus lehensis G1.</title>
        <authorList>
            <person name="Noor Y.M."/>
            <person name="Samsulrizal N.H."/>
            <person name="Jema'on N.A."/>
            <person name="Low K.O."/>
            <person name="Ramli A.N."/>
            <person name="Alias N.I."/>
            <person name="Damis S.I."/>
            <person name="Fuzi S.F."/>
            <person name="Isa M.N."/>
            <person name="Murad A.M."/>
            <person name="Raih M.F."/>
            <person name="Bakar F.D."/>
            <person name="Najimudin N."/>
            <person name="Mahadi N.M."/>
            <person name="Illias R.M."/>
        </authorList>
    </citation>
    <scope>NUCLEOTIDE SEQUENCE [LARGE SCALE GENOMIC DNA]</scope>
    <source>
        <strain evidence="2 3">G1</strain>
    </source>
</reference>
<feature type="domain" description="Arginine repressor C-terminal" evidence="1">
    <location>
        <begin position="100"/>
        <end position="147"/>
    </location>
</feature>
<protein>
    <submittedName>
        <fullName evidence="2">Arginine repressor</fullName>
    </submittedName>
</protein>
<dbReference type="SUPFAM" id="SSF55252">
    <property type="entry name" value="C-terminal domain of arginine repressor"/>
    <property type="match status" value="1"/>
</dbReference>
<dbReference type="Pfam" id="PF02863">
    <property type="entry name" value="Arg_repressor_C"/>
    <property type="match status" value="1"/>
</dbReference>
<dbReference type="PATRIC" id="fig|1246626.3.peg.3953"/>